<dbReference type="InterPro" id="IPR013902">
    <property type="entry name" value="Mug135-like_C"/>
</dbReference>
<dbReference type="EMBL" id="KV453876">
    <property type="protein sequence ID" value="ODV82720.1"/>
    <property type="molecule type" value="Genomic_DNA"/>
</dbReference>
<evidence type="ECO:0000313" key="5">
    <source>
        <dbReference type="Proteomes" id="UP000094801"/>
    </source>
</evidence>
<feature type="compositionally biased region" description="Low complexity" evidence="2">
    <location>
        <begin position="24"/>
        <end position="38"/>
    </location>
</feature>
<dbReference type="Pfam" id="PF08593">
    <property type="entry name" value="Mug135_C"/>
    <property type="match status" value="1"/>
</dbReference>
<name>A0A1E4ST88_9ASCO</name>
<feature type="non-terminal residue" evidence="4">
    <location>
        <position position="1"/>
    </location>
</feature>
<evidence type="ECO:0000256" key="1">
    <source>
        <dbReference type="ARBA" id="ARBA00005788"/>
    </source>
</evidence>
<reference evidence="5" key="1">
    <citation type="submission" date="2016-04" db="EMBL/GenBank/DDBJ databases">
        <title>Comparative genomics of biotechnologically important yeasts.</title>
        <authorList>
            <consortium name="DOE Joint Genome Institute"/>
            <person name="Riley R."/>
            <person name="Haridas S."/>
            <person name="Wolfe K.H."/>
            <person name="Lopes M.R."/>
            <person name="Hittinger C.T."/>
            <person name="Goker M."/>
            <person name="Salamov A."/>
            <person name="Wisecaver J."/>
            <person name="Long T.M."/>
            <person name="Aerts A.L."/>
            <person name="Barry K."/>
            <person name="Choi C."/>
            <person name="Clum A."/>
            <person name="Coughlan A.Y."/>
            <person name="Deshpande S."/>
            <person name="Douglass A.P."/>
            <person name="Hanson S.J."/>
            <person name="Klenk H.-P."/>
            <person name="Labutti K."/>
            <person name="Lapidus A."/>
            <person name="Lindquist E."/>
            <person name="Lipzen A."/>
            <person name="Meier-Kolthoff J.P."/>
            <person name="Ohm R.A."/>
            <person name="Otillar R.P."/>
            <person name="Pangilinan J."/>
            <person name="Peng Y."/>
            <person name="Rokas A."/>
            <person name="Rosa C.A."/>
            <person name="Scheuner C."/>
            <person name="Sibirny A.A."/>
            <person name="Slot J.C."/>
            <person name="Stielow J.B."/>
            <person name="Sun H."/>
            <person name="Kurtzman C.P."/>
            <person name="Blackwell M."/>
            <person name="Grigoriev I.V."/>
            <person name="Jeffries T.W."/>
        </authorList>
    </citation>
    <scope>NUCLEOTIDE SEQUENCE [LARGE SCALE GENOMIC DNA]</scope>
    <source>
        <strain evidence="5">NRRL YB-2248</strain>
    </source>
</reference>
<proteinExistence type="inferred from homology"/>
<organism evidence="4 5">
    <name type="scientific">[Candida] arabinofermentans NRRL YB-2248</name>
    <dbReference type="NCBI Taxonomy" id="983967"/>
    <lineage>
        <taxon>Eukaryota</taxon>
        <taxon>Fungi</taxon>
        <taxon>Dikarya</taxon>
        <taxon>Ascomycota</taxon>
        <taxon>Saccharomycotina</taxon>
        <taxon>Pichiomycetes</taxon>
        <taxon>Pichiales</taxon>
        <taxon>Pichiaceae</taxon>
        <taxon>Ogataea</taxon>
        <taxon>Ogataea/Candida clade</taxon>
    </lineage>
</organism>
<keyword evidence="5" id="KW-1185">Reference proteome</keyword>
<evidence type="ECO:0000256" key="2">
    <source>
        <dbReference type="SAM" id="MobiDB-lite"/>
    </source>
</evidence>
<feature type="compositionally biased region" description="Low complexity" evidence="2">
    <location>
        <begin position="181"/>
        <end position="212"/>
    </location>
</feature>
<feature type="region of interest" description="Disordered" evidence="2">
    <location>
        <begin position="126"/>
        <end position="212"/>
    </location>
</feature>
<feature type="compositionally biased region" description="Low complexity" evidence="2">
    <location>
        <begin position="126"/>
        <end position="142"/>
    </location>
</feature>
<protein>
    <recommendedName>
        <fullName evidence="3">Mug135-like C-terminal domain-containing protein</fullName>
    </recommendedName>
</protein>
<dbReference type="OrthoDB" id="3992590at2759"/>
<accession>A0A1E4ST88</accession>
<evidence type="ECO:0000313" key="4">
    <source>
        <dbReference type="EMBL" id="ODV82720.1"/>
    </source>
</evidence>
<feature type="compositionally biased region" description="Polar residues" evidence="2">
    <location>
        <begin position="155"/>
        <end position="165"/>
    </location>
</feature>
<dbReference type="AlphaFoldDB" id="A0A1E4ST88"/>
<evidence type="ECO:0000259" key="3">
    <source>
        <dbReference type="Pfam" id="PF08593"/>
    </source>
</evidence>
<gene>
    <name evidence="4" type="ORF">CANARDRAFT_30636</name>
</gene>
<dbReference type="Proteomes" id="UP000094801">
    <property type="component" value="Unassembled WGS sequence"/>
</dbReference>
<comment type="similarity">
    <text evidence="1">Belongs to the UPF0612 family.</text>
</comment>
<feature type="region of interest" description="Disordered" evidence="2">
    <location>
        <begin position="24"/>
        <end position="69"/>
    </location>
</feature>
<feature type="domain" description="Mug135-like C-terminal" evidence="3">
    <location>
        <begin position="261"/>
        <end position="318"/>
    </location>
</feature>
<sequence length="441" mass="46668">RHLKKSHNIGQPDSVITRIPFQTITNANNNQSNSNPTSLLGSKRSKKELHDNVDVESTTTTTGGTGTGTANFGGGSVGAATCGGSGPNSGNFKNATSELDISLNTGADFPSNSILQNAKILIISNNNQGNSNNTNSNTVVQSKPNKNGLQHDYSDSVSRSISIQTPLYRMELPPNGGSGNGSSHQQSSNQSSNSPEVSSQQQQQQQQQANSSRLLQTQINQYESNLFLIQPILQIQQTMKQQMKLQMRSTIRIEQRLAHSLNQSRGSGLEDQFEIVPFSNGLDPSINSSMGIPSIYNIHILLNCSSHILDQFLMNYESIPRAANNNNGGGGGNGGNGNDVGGVSGGVSGDVTVSGTNTGVTGVTGITNVTGLTGVSGVATNSSSGNNSVSRRGSSVGSTAVNASISLMSFQDKIFKIGKFIGSNRVEKYWENFLITRRNQV</sequence>